<reference evidence="11" key="1">
    <citation type="submission" date="2012-12" db="EMBL/GenBank/DDBJ databases">
        <authorList>
            <person name="Hellsten U."/>
            <person name="Grimwood J."/>
            <person name="Chapman J.A."/>
            <person name="Shapiro H."/>
            <person name="Aerts A."/>
            <person name="Otillar R.P."/>
            <person name="Terry A.Y."/>
            <person name="Boore J.L."/>
            <person name="Simakov O."/>
            <person name="Marletaz F."/>
            <person name="Cho S.-J."/>
            <person name="Edsinger-Gonzales E."/>
            <person name="Havlak P."/>
            <person name="Kuo D.-H."/>
            <person name="Larsson T."/>
            <person name="Lv J."/>
            <person name="Arendt D."/>
            <person name="Savage R."/>
            <person name="Osoegawa K."/>
            <person name="de Jong P."/>
            <person name="Lindberg D.R."/>
            <person name="Seaver E.C."/>
            <person name="Weisblat D.A."/>
            <person name="Putnam N.H."/>
            <person name="Grigoriev I.V."/>
            <person name="Rokhsar D.S."/>
        </authorList>
    </citation>
    <scope>NUCLEOTIDE SEQUENCE</scope>
    <source>
        <strain evidence="11">I ESC-2004</strain>
    </source>
</reference>
<dbReference type="Gene3D" id="3.20.20.80">
    <property type="entry name" value="Glycosidases"/>
    <property type="match status" value="1"/>
</dbReference>
<dbReference type="SMART" id="SM00494">
    <property type="entry name" value="ChtBD2"/>
    <property type="match status" value="4"/>
</dbReference>
<dbReference type="Proteomes" id="UP000014760">
    <property type="component" value="Unassembled WGS sequence"/>
</dbReference>
<dbReference type="OrthoDB" id="439917at2759"/>
<feature type="compositionally biased region" description="Polar residues" evidence="6">
    <location>
        <begin position="168"/>
        <end position="185"/>
    </location>
</feature>
<dbReference type="InterPro" id="IPR051940">
    <property type="entry name" value="Chitin_bind-dev_reg"/>
</dbReference>
<evidence type="ECO:0000259" key="8">
    <source>
        <dbReference type="PROSITE" id="PS50940"/>
    </source>
</evidence>
<dbReference type="AlphaFoldDB" id="R7TQE8"/>
<reference evidence="9 11" key="2">
    <citation type="journal article" date="2013" name="Nature">
        <title>Insights into bilaterian evolution from three spiralian genomes.</title>
        <authorList>
            <person name="Simakov O."/>
            <person name="Marletaz F."/>
            <person name="Cho S.J."/>
            <person name="Edsinger-Gonzales E."/>
            <person name="Havlak P."/>
            <person name="Hellsten U."/>
            <person name="Kuo D.H."/>
            <person name="Larsson T."/>
            <person name="Lv J."/>
            <person name="Arendt D."/>
            <person name="Savage R."/>
            <person name="Osoegawa K."/>
            <person name="de Jong P."/>
            <person name="Grimwood J."/>
            <person name="Chapman J.A."/>
            <person name="Shapiro H."/>
            <person name="Aerts A."/>
            <person name="Otillar R.P."/>
            <person name="Terry A.Y."/>
            <person name="Boore J.L."/>
            <person name="Grigoriev I.V."/>
            <person name="Lindberg D.R."/>
            <person name="Seaver E.C."/>
            <person name="Weisblat D.A."/>
            <person name="Putnam N.H."/>
            <person name="Rokhsar D.S."/>
        </authorList>
    </citation>
    <scope>NUCLEOTIDE SEQUENCE</scope>
    <source>
        <strain evidence="9 11">I ESC-2004</strain>
    </source>
</reference>
<dbReference type="GO" id="GO:0005576">
    <property type="term" value="C:extracellular region"/>
    <property type="evidence" value="ECO:0007669"/>
    <property type="project" value="InterPro"/>
</dbReference>
<feature type="signal peptide" evidence="7">
    <location>
        <begin position="1"/>
        <end position="21"/>
    </location>
</feature>
<evidence type="ECO:0000313" key="10">
    <source>
        <dbReference type="EnsemblMetazoa" id="CapteP215137"/>
    </source>
</evidence>
<protein>
    <recommendedName>
        <fullName evidence="8">Chitin-binding type-2 domain-containing protein</fullName>
    </recommendedName>
</protein>
<keyword evidence="11" id="KW-1185">Reference proteome</keyword>
<gene>
    <name evidence="9" type="ORF">CAPTEDRAFT_215137</name>
</gene>
<dbReference type="Gene3D" id="2.170.140.10">
    <property type="entry name" value="Chitin binding domain"/>
    <property type="match status" value="1"/>
</dbReference>
<feature type="domain" description="Chitin-binding type-2" evidence="8">
    <location>
        <begin position="106"/>
        <end position="162"/>
    </location>
</feature>
<evidence type="ECO:0000313" key="11">
    <source>
        <dbReference type="Proteomes" id="UP000014760"/>
    </source>
</evidence>
<feature type="region of interest" description="Disordered" evidence="6">
    <location>
        <begin position="336"/>
        <end position="366"/>
    </location>
</feature>
<proteinExistence type="predicted"/>
<dbReference type="EMBL" id="AMQN01012872">
    <property type="status" value="NOT_ANNOTATED_CDS"/>
    <property type="molecule type" value="Genomic_DNA"/>
</dbReference>
<evidence type="ECO:0000256" key="5">
    <source>
        <dbReference type="ARBA" id="ARBA00023180"/>
    </source>
</evidence>
<sequence length="531" mass="58976">MAFVSLLFFFLVIFVAHVVESATDPCNRPASCSEHLELVADPENCKKYYQCYSGQWASFTCNDLSTFDYESLRCEAQENCFPGCPEYTESTGKPTTILPSAPCPGIENCTEGQNYADATSCFSYFHCINGELELRFCSGVTYIFDIYELKCAEPSEGFDCTYRCRTPGPSTEAQTTESLTTNTEHPATDPCNRPLLCLSGDDSELVADPDDCKKYFQCLNNQWAHFTCPGDSTFDSKAKACASYHDNCFPACPGYTGTSTVSATRVPSNTCPGTTDNCTEGENYPDASSCLSYYVCEDGELQLKFCSAFTPVFDIHELECIELPADFNCEYRCKTAGPSTEQPTTKPETSSGKTSQATTTPSSSLDPCNRDGLCDERAILPDPESCLHYYYCADGISHGVEAQERMYATRIRCNCTGFNIPKTYFTIGALGVWLDQSRSRRQVELGRWWMGAIPRPYTYNYSVKCLKSEGSSVLSSVIILDLTGTFAWLSGFSVELSIHSDVWCPEIGVLIPKLRTHFCIWKSEKTAKMRK</sequence>
<evidence type="ECO:0000256" key="3">
    <source>
        <dbReference type="ARBA" id="ARBA00022737"/>
    </source>
</evidence>
<accession>R7TQE8</accession>
<dbReference type="OMA" id="QQERCND"/>
<evidence type="ECO:0000256" key="1">
    <source>
        <dbReference type="ARBA" id="ARBA00022669"/>
    </source>
</evidence>
<evidence type="ECO:0000256" key="4">
    <source>
        <dbReference type="ARBA" id="ARBA00023157"/>
    </source>
</evidence>
<feature type="domain" description="Chitin-binding type-2" evidence="8">
    <location>
        <begin position="29"/>
        <end position="82"/>
    </location>
</feature>
<dbReference type="EMBL" id="KB309815">
    <property type="protein sequence ID" value="ELT93255.1"/>
    <property type="molecule type" value="Genomic_DNA"/>
</dbReference>
<keyword evidence="3" id="KW-0677">Repeat</keyword>
<evidence type="ECO:0000256" key="7">
    <source>
        <dbReference type="SAM" id="SignalP"/>
    </source>
</evidence>
<dbReference type="PROSITE" id="PS50940">
    <property type="entry name" value="CHIT_BIND_II"/>
    <property type="match status" value="4"/>
</dbReference>
<evidence type="ECO:0000256" key="6">
    <source>
        <dbReference type="SAM" id="MobiDB-lite"/>
    </source>
</evidence>
<keyword evidence="4" id="KW-1015">Disulfide bond</keyword>
<feature type="region of interest" description="Disordered" evidence="6">
    <location>
        <begin position="168"/>
        <end position="187"/>
    </location>
</feature>
<dbReference type="SUPFAM" id="SSF57625">
    <property type="entry name" value="Invertebrate chitin-binding proteins"/>
    <property type="match status" value="3"/>
</dbReference>
<keyword evidence="2 7" id="KW-0732">Signal</keyword>
<keyword evidence="1" id="KW-0147">Chitin-binding</keyword>
<feature type="domain" description="Chitin-binding type-2" evidence="8">
    <location>
        <begin position="194"/>
        <end position="250"/>
    </location>
</feature>
<dbReference type="PANTHER" id="PTHR23301">
    <property type="entry name" value="CHITIN BINDING PERITROPHIN-A"/>
    <property type="match status" value="1"/>
</dbReference>
<reference evidence="10" key="3">
    <citation type="submission" date="2015-06" db="UniProtKB">
        <authorList>
            <consortium name="EnsemblMetazoa"/>
        </authorList>
    </citation>
    <scope>IDENTIFICATION</scope>
</reference>
<name>R7TQE8_CAPTE</name>
<dbReference type="EnsemblMetazoa" id="CapteT215137">
    <property type="protein sequence ID" value="CapteP215137"/>
    <property type="gene ID" value="CapteG215137"/>
</dbReference>
<keyword evidence="5" id="KW-0325">Glycoprotein</keyword>
<evidence type="ECO:0000313" key="9">
    <source>
        <dbReference type="EMBL" id="ELT93255.1"/>
    </source>
</evidence>
<dbReference type="Pfam" id="PF01607">
    <property type="entry name" value="CBM_14"/>
    <property type="match status" value="2"/>
</dbReference>
<dbReference type="GO" id="GO:0008061">
    <property type="term" value="F:chitin binding"/>
    <property type="evidence" value="ECO:0007669"/>
    <property type="project" value="UniProtKB-KW"/>
</dbReference>
<dbReference type="InterPro" id="IPR036508">
    <property type="entry name" value="Chitin-bd_dom_sf"/>
</dbReference>
<feature type="compositionally biased region" description="Polar residues" evidence="6">
    <location>
        <begin position="337"/>
        <end position="366"/>
    </location>
</feature>
<feature type="domain" description="Chitin-binding type-2" evidence="8">
    <location>
        <begin position="275"/>
        <end position="331"/>
    </location>
</feature>
<evidence type="ECO:0000256" key="2">
    <source>
        <dbReference type="ARBA" id="ARBA00022729"/>
    </source>
</evidence>
<dbReference type="FunCoup" id="R7TQE8">
    <property type="interactions" value="32"/>
</dbReference>
<feature type="chain" id="PRO_5008787239" description="Chitin-binding type-2 domain-containing protein" evidence="7">
    <location>
        <begin position="22"/>
        <end position="531"/>
    </location>
</feature>
<organism evidence="9">
    <name type="scientific">Capitella teleta</name>
    <name type="common">Polychaete worm</name>
    <dbReference type="NCBI Taxonomy" id="283909"/>
    <lineage>
        <taxon>Eukaryota</taxon>
        <taxon>Metazoa</taxon>
        <taxon>Spiralia</taxon>
        <taxon>Lophotrochozoa</taxon>
        <taxon>Annelida</taxon>
        <taxon>Polychaeta</taxon>
        <taxon>Sedentaria</taxon>
        <taxon>Scolecida</taxon>
        <taxon>Capitellidae</taxon>
        <taxon>Capitella</taxon>
    </lineage>
</organism>
<dbReference type="InterPro" id="IPR002557">
    <property type="entry name" value="Chitin-bd_dom"/>
</dbReference>
<dbReference type="PANTHER" id="PTHR23301:SF106">
    <property type="entry name" value="CHITIN-BINDING TYPE-2 DOMAIN-CONTAINING PROTEIN-RELATED"/>
    <property type="match status" value="1"/>
</dbReference>
<dbReference type="EMBL" id="AMQN01012871">
    <property type="status" value="NOT_ANNOTATED_CDS"/>
    <property type="molecule type" value="Genomic_DNA"/>
</dbReference>
<dbReference type="HOGENOM" id="CLU_513138_0_0_1"/>